<evidence type="ECO:0000256" key="1">
    <source>
        <dbReference type="ARBA" id="ARBA00004123"/>
    </source>
</evidence>
<dbReference type="InterPro" id="IPR015300">
    <property type="entry name" value="DNA-bd_pseudobarrel_sf"/>
</dbReference>
<keyword evidence="3" id="KW-0238">DNA-binding</keyword>
<dbReference type="Gramene" id="OIV93153">
    <property type="protein sequence ID" value="OIV93153"/>
    <property type="gene ID" value="TanjilG_20815"/>
</dbReference>
<keyword evidence="5" id="KW-0539">Nucleus</keyword>
<dbReference type="KEGG" id="lang:109332968"/>
<name>A0A4P1QRX9_LUPAN</name>
<dbReference type="PANTHER" id="PTHR31920">
    <property type="entry name" value="B3 DOMAIN-CONTAINING"/>
    <property type="match status" value="1"/>
</dbReference>
<dbReference type="Proteomes" id="UP000188354">
    <property type="component" value="Chromosome LG18"/>
</dbReference>
<feature type="domain" description="TF-B3" evidence="6">
    <location>
        <begin position="14"/>
        <end position="107"/>
    </location>
</feature>
<evidence type="ECO:0000256" key="4">
    <source>
        <dbReference type="ARBA" id="ARBA00023163"/>
    </source>
</evidence>
<dbReference type="InterPro" id="IPR003340">
    <property type="entry name" value="B3_DNA-bd"/>
</dbReference>
<evidence type="ECO:0000256" key="3">
    <source>
        <dbReference type="ARBA" id="ARBA00023125"/>
    </source>
</evidence>
<evidence type="ECO:0000313" key="8">
    <source>
        <dbReference type="Proteomes" id="UP000188354"/>
    </source>
</evidence>
<gene>
    <name evidence="7" type="ORF">TanjilG_20815</name>
</gene>
<accession>A0A4P1QRX9</accession>
<evidence type="ECO:0000259" key="6">
    <source>
        <dbReference type="PROSITE" id="PS50863"/>
    </source>
</evidence>
<dbReference type="InterPro" id="IPR050655">
    <property type="entry name" value="Plant_B3_domain"/>
</dbReference>
<organism evidence="7 8">
    <name type="scientific">Lupinus angustifolius</name>
    <name type="common">Narrow-leaved blue lupine</name>
    <dbReference type="NCBI Taxonomy" id="3871"/>
    <lineage>
        <taxon>Eukaryota</taxon>
        <taxon>Viridiplantae</taxon>
        <taxon>Streptophyta</taxon>
        <taxon>Embryophyta</taxon>
        <taxon>Tracheophyta</taxon>
        <taxon>Spermatophyta</taxon>
        <taxon>Magnoliopsida</taxon>
        <taxon>eudicotyledons</taxon>
        <taxon>Gunneridae</taxon>
        <taxon>Pentapetalae</taxon>
        <taxon>rosids</taxon>
        <taxon>fabids</taxon>
        <taxon>Fabales</taxon>
        <taxon>Fabaceae</taxon>
        <taxon>Papilionoideae</taxon>
        <taxon>50 kb inversion clade</taxon>
        <taxon>genistoids sensu lato</taxon>
        <taxon>core genistoids</taxon>
        <taxon>Genisteae</taxon>
        <taxon>Lupinus</taxon>
    </lineage>
</organism>
<sequence length="452" mass="52852">MSSQARDQQCHNLHFFKVILESNIRDGDLRVPKGFVKRCWQEITNPVFLRLPNGTERRVYWIKKDGDVWFSNGWKEFAQYLSLEVSQFLVFRYEGKSRFYVIIFGKSALEIKYPLPENEEVSNGSDYSLKIVDDFDIINCKRHKSPKPCSQAPKKLKTNPKEEHEYYSSHAETRLQKWKSHNAGLSNAKNNGGSSRDLYERINAFHKKVNQNFYSENHWFTCTLQKTCFQRDLLVIPKDFARTNLHKKEGEATLSLMKDGKGRTWDVMIKHYSRNRLSAFVGGWINFVEDNNLKIGDVCVFVLNKCKKVSFQVVIFPFEDDTSLLHFTEQKGFSNRPSSCLKDPEAPKANIRVSSINHFTIHIKDSSYLTSIPMSFMRNYVTLGGKKAKLRVGKRTWDVKVQYYQTRTYARFTDGWRDFTKECNLNVGDSCLFEIIDEENFELNVSIMKYTH</sequence>
<evidence type="ECO:0000256" key="2">
    <source>
        <dbReference type="ARBA" id="ARBA00023015"/>
    </source>
</evidence>
<dbReference type="PANTHER" id="PTHR31920:SF108">
    <property type="entry name" value="B3 DOMAIN-CONTAINING TRANSCRIPTION FACTOR VRN1-LIKE"/>
    <property type="match status" value="1"/>
</dbReference>
<evidence type="ECO:0000256" key="5">
    <source>
        <dbReference type="ARBA" id="ARBA00023242"/>
    </source>
</evidence>
<dbReference type="SMART" id="SM01019">
    <property type="entry name" value="B3"/>
    <property type="match status" value="3"/>
</dbReference>
<dbReference type="Gene3D" id="2.40.330.10">
    <property type="entry name" value="DNA-binding pseudobarrel domain"/>
    <property type="match status" value="3"/>
</dbReference>
<dbReference type="CDD" id="cd10017">
    <property type="entry name" value="B3_DNA"/>
    <property type="match status" value="3"/>
</dbReference>
<dbReference type="GO" id="GO:0005634">
    <property type="term" value="C:nucleus"/>
    <property type="evidence" value="ECO:0007669"/>
    <property type="project" value="UniProtKB-SubCell"/>
</dbReference>
<dbReference type="STRING" id="3871.A0A4P1QRX9"/>
<dbReference type="GO" id="GO:0003677">
    <property type="term" value="F:DNA binding"/>
    <property type="evidence" value="ECO:0007669"/>
    <property type="project" value="UniProtKB-KW"/>
</dbReference>
<evidence type="ECO:0000313" key="7">
    <source>
        <dbReference type="EMBL" id="OIV93153.1"/>
    </source>
</evidence>
<dbReference type="EMBL" id="CM007378">
    <property type="protein sequence ID" value="OIV93153.1"/>
    <property type="molecule type" value="Genomic_DNA"/>
</dbReference>
<dbReference type="OrthoDB" id="1431437at2759"/>
<protein>
    <recommendedName>
        <fullName evidence="6">TF-B3 domain-containing protein</fullName>
    </recommendedName>
</protein>
<feature type="domain" description="TF-B3" evidence="6">
    <location>
        <begin position="219"/>
        <end position="319"/>
    </location>
</feature>
<dbReference type="PROSITE" id="PS50863">
    <property type="entry name" value="B3"/>
    <property type="match status" value="3"/>
</dbReference>
<dbReference type="SUPFAM" id="SSF101936">
    <property type="entry name" value="DNA-binding pseudobarrel domain"/>
    <property type="match status" value="3"/>
</dbReference>
<keyword evidence="8" id="KW-1185">Reference proteome</keyword>
<dbReference type="AlphaFoldDB" id="A0A4P1QRX9"/>
<keyword evidence="2" id="KW-0805">Transcription regulation</keyword>
<comment type="subcellular location">
    <subcellularLocation>
        <location evidence="1">Nucleus</location>
    </subcellularLocation>
</comment>
<feature type="domain" description="TF-B3" evidence="6">
    <location>
        <begin position="355"/>
        <end position="451"/>
    </location>
</feature>
<reference evidence="7 8" key="1">
    <citation type="journal article" date="2017" name="Plant Biotechnol. J.">
        <title>A comprehensive draft genome sequence for lupin (Lupinus angustifolius), an emerging health food: insights into plant-microbe interactions and legume evolution.</title>
        <authorList>
            <person name="Hane J.K."/>
            <person name="Ming Y."/>
            <person name="Kamphuis L.G."/>
            <person name="Nelson M.N."/>
            <person name="Garg G."/>
            <person name="Atkins C.A."/>
            <person name="Bayer P.E."/>
            <person name="Bravo A."/>
            <person name="Bringans S."/>
            <person name="Cannon S."/>
            <person name="Edwards D."/>
            <person name="Foley R."/>
            <person name="Gao L.L."/>
            <person name="Harrison M.J."/>
            <person name="Huang W."/>
            <person name="Hurgobin B."/>
            <person name="Li S."/>
            <person name="Liu C.W."/>
            <person name="McGrath A."/>
            <person name="Morahan G."/>
            <person name="Murray J."/>
            <person name="Weller J."/>
            <person name="Jian J."/>
            <person name="Singh K.B."/>
        </authorList>
    </citation>
    <scope>NUCLEOTIDE SEQUENCE [LARGE SCALE GENOMIC DNA]</scope>
    <source>
        <strain evidence="8">cv. Tanjil</strain>
        <tissue evidence="7">Whole plant</tissue>
    </source>
</reference>
<proteinExistence type="predicted"/>
<keyword evidence="4" id="KW-0804">Transcription</keyword>
<dbReference type="Pfam" id="PF02362">
    <property type="entry name" value="B3"/>
    <property type="match status" value="3"/>
</dbReference>